<feature type="domain" description="RagB/SusD" evidence="7">
    <location>
        <begin position="280"/>
        <end position="588"/>
    </location>
</feature>
<comment type="subcellular location">
    <subcellularLocation>
        <location evidence="1">Cell outer membrane</location>
    </subcellularLocation>
</comment>
<reference evidence="9" key="1">
    <citation type="submission" date="2021-06" db="EMBL/GenBank/DDBJ databases">
        <title>Collection of gut derived symbiotic bacterial strains cultured from healthy donors.</title>
        <authorList>
            <person name="Lin H."/>
            <person name="Littmann E."/>
            <person name="Pamer E.G."/>
        </authorList>
    </citation>
    <scope>NUCLEOTIDE SEQUENCE</scope>
    <source>
        <strain evidence="9">MSK.5.10</strain>
    </source>
</reference>
<evidence type="ECO:0000259" key="8">
    <source>
        <dbReference type="Pfam" id="PF14322"/>
    </source>
</evidence>
<sequence>MKKIYKGAICTLLGMSLAACSDFLDVDPHNKISDEAVWGNLDYAETFLNNCYLYVEGENQNGVPFCSYTDEIYHRTGYATEVYTLGNVSCDNYNVGYSDARGNTWYFYYNGIKKTNQLLERIDDVPATSNDDIEKKEQITGQAYFLRAFFYHQLYSLYGRIPLVYHTFDMNAEWTETRADMDEVADSIVADCNRAAQLLPTEYSSNDFGRATKGAALAVKARTLLYKASPLFGTSSTERWKEASDAQMEVIELANQGIYSLPSVSNYEEYAALFCNAENPEIIFEKLYDSSISSTAYSASYPMSSPPGAYNGYNGWGVWLPTYNITNVYQKADGTDFSMSGLKNYNIQIPSIDDTTGEIVYKDSTIVATEINPYDNREMRFYANILYDGSLWGYGDDNHAVQIYESGQEGVISGEQSPTYTSGEYWNATQTGYYLRKFMNANYNQWDETIMDNTPWIFFRLAEFYLNYAECQIELGNNAEALKYINLIRKRVNLPDASGINIREEYEYERKVELMFEGQRFFDLRRWKRMEEAYSTANLPTAMKVYKLLDGTLLYTHSTTILQKRSFREAMYWMPVPRYELNKCPNLDGRPYED</sequence>
<dbReference type="GO" id="GO:0009279">
    <property type="term" value="C:cell outer membrane"/>
    <property type="evidence" value="ECO:0007669"/>
    <property type="project" value="UniProtKB-SubCell"/>
</dbReference>
<dbReference type="SUPFAM" id="SSF48452">
    <property type="entry name" value="TPR-like"/>
    <property type="match status" value="1"/>
</dbReference>
<dbReference type="InterPro" id="IPR012944">
    <property type="entry name" value="SusD_RagB_dom"/>
</dbReference>
<accession>A0AB35C6M1</accession>
<evidence type="ECO:0000256" key="4">
    <source>
        <dbReference type="ARBA" id="ARBA00023136"/>
    </source>
</evidence>
<dbReference type="EMBL" id="JAHOAX010000008">
    <property type="protein sequence ID" value="MBV3123537.1"/>
    <property type="molecule type" value="Genomic_DNA"/>
</dbReference>
<keyword evidence="4" id="KW-0472">Membrane</keyword>
<proteinExistence type="inferred from homology"/>
<dbReference type="RefSeq" id="WP_007841588.1">
    <property type="nucleotide sequence ID" value="NZ_CP072246.1"/>
</dbReference>
<dbReference type="PROSITE" id="PS51257">
    <property type="entry name" value="PROKAR_LIPOPROTEIN"/>
    <property type="match status" value="1"/>
</dbReference>
<comment type="similarity">
    <text evidence="2">Belongs to the SusD family.</text>
</comment>
<gene>
    <name evidence="9" type="ORF">KSU80_10150</name>
</gene>
<organism evidence="9 10">
    <name type="scientific">Phocaeicola dorei</name>
    <dbReference type="NCBI Taxonomy" id="357276"/>
    <lineage>
        <taxon>Bacteria</taxon>
        <taxon>Pseudomonadati</taxon>
        <taxon>Bacteroidota</taxon>
        <taxon>Bacteroidia</taxon>
        <taxon>Bacteroidales</taxon>
        <taxon>Bacteroidaceae</taxon>
        <taxon>Phocaeicola</taxon>
    </lineage>
</organism>
<evidence type="ECO:0000313" key="9">
    <source>
        <dbReference type="EMBL" id="MBV3123537.1"/>
    </source>
</evidence>
<evidence type="ECO:0000256" key="5">
    <source>
        <dbReference type="ARBA" id="ARBA00023237"/>
    </source>
</evidence>
<feature type="chain" id="PRO_5044240815" evidence="6">
    <location>
        <begin position="22"/>
        <end position="594"/>
    </location>
</feature>
<dbReference type="Gene3D" id="1.25.40.390">
    <property type="match status" value="1"/>
</dbReference>
<feature type="signal peptide" evidence="6">
    <location>
        <begin position="1"/>
        <end position="21"/>
    </location>
</feature>
<name>A0AB35C6M1_9BACT</name>
<comment type="caution">
    <text evidence="9">The sequence shown here is derived from an EMBL/GenBank/DDBJ whole genome shotgun (WGS) entry which is preliminary data.</text>
</comment>
<evidence type="ECO:0000313" key="10">
    <source>
        <dbReference type="Proteomes" id="UP000777173"/>
    </source>
</evidence>
<dbReference type="Proteomes" id="UP000777173">
    <property type="component" value="Unassembled WGS sequence"/>
</dbReference>
<evidence type="ECO:0000256" key="3">
    <source>
        <dbReference type="ARBA" id="ARBA00022729"/>
    </source>
</evidence>
<dbReference type="Pfam" id="PF07980">
    <property type="entry name" value="SusD_RagB"/>
    <property type="match status" value="1"/>
</dbReference>
<dbReference type="InterPro" id="IPR011990">
    <property type="entry name" value="TPR-like_helical_dom_sf"/>
</dbReference>
<dbReference type="Pfam" id="PF14322">
    <property type="entry name" value="SusD-like_3"/>
    <property type="match status" value="1"/>
</dbReference>
<evidence type="ECO:0000256" key="1">
    <source>
        <dbReference type="ARBA" id="ARBA00004442"/>
    </source>
</evidence>
<keyword evidence="5" id="KW-0998">Cell outer membrane</keyword>
<dbReference type="InterPro" id="IPR033985">
    <property type="entry name" value="SusD-like_N"/>
</dbReference>
<protein>
    <submittedName>
        <fullName evidence="9">RagB/SusD family nutrient uptake outer membrane protein</fullName>
    </submittedName>
</protein>
<keyword evidence="3 6" id="KW-0732">Signal</keyword>
<evidence type="ECO:0000256" key="2">
    <source>
        <dbReference type="ARBA" id="ARBA00006275"/>
    </source>
</evidence>
<dbReference type="AlphaFoldDB" id="A0AB35C6M1"/>
<feature type="domain" description="SusD-like N-terminal" evidence="8">
    <location>
        <begin position="22"/>
        <end position="224"/>
    </location>
</feature>
<evidence type="ECO:0000256" key="6">
    <source>
        <dbReference type="SAM" id="SignalP"/>
    </source>
</evidence>
<evidence type="ECO:0000259" key="7">
    <source>
        <dbReference type="Pfam" id="PF07980"/>
    </source>
</evidence>